<dbReference type="CDD" id="cd05819">
    <property type="entry name" value="NHL"/>
    <property type="match status" value="1"/>
</dbReference>
<accession>A0A813RLR7</accession>
<feature type="repeat" description="NHL" evidence="2">
    <location>
        <begin position="443"/>
        <end position="471"/>
    </location>
</feature>
<evidence type="ECO:0000313" key="6">
    <source>
        <dbReference type="Proteomes" id="UP000663845"/>
    </source>
</evidence>
<dbReference type="InterPro" id="IPR011042">
    <property type="entry name" value="6-blade_b-propeller_TolB-like"/>
</dbReference>
<sequence length="522" mass="57341">MINDKQHRPVVKKLQRRRRSLKNKQHELSTTGSQSTTIIHTSIRQINKDPLTDKSSLKYHNSIHPVSAFTSHQIGKLSQTEYSIAPSIKPRRSMSLTSLRQDYESVSQLSQNKWRYDHSNRATPQFDAHSTKTVNSLKLIDTKSLYSSSNRFDVTKDHHRHPNEKKKKKCSPLCILLSLIIGLLLLITIIIVPTTILTKSKATKIKPTNAVLRWNPIGTTVAGITGLSGAASDRLTLPFTLAIDYDNTLYITDNGCNRVQSWLRGASNGSTVAGNTNCTPGVGLNQLTQPAGIIVDSNSNLYIVDAANSRVLFWPKNAISGTLIAGTGTAGTTNNALQIPCGISRDPISDTLYIADYDNHRIMSYLSNATFGTVVAGGNGGGTNNTQLYYPTSVYFEALSNSLIIDNYLANNIVRWTIGDSKWTLLAGSLNSIAGTTSTLLHYPIGMTLDPMGNIYVADTFNHRIQFYPSNQSIASTIAGVTNSQGSNATHLYNPYGLALDSQLNLYVADTNNNRIQKFVRY</sequence>
<keyword evidence="4" id="KW-1133">Transmembrane helix</keyword>
<evidence type="ECO:0000313" key="5">
    <source>
        <dbReference type="EMBL" id="CAF0783105.1"/>
    </source>
</evidence>
<keyword evidence="1" id="KW-0677">Repeat</keyword>
<dbReference type="Gene3D" id="2.120.10.30">
    <property type="entry name" value="TolB, C-terminal domain"/>
    <property type="match status" value="2"/>
</dbReference>
<dbReference type="AlphaFoldDB" id="A0A813RLR7"/>
<evidence type="ECO:0000256" key="1">
    <source>
        <dbReference type="ARBA" id="ARBA00022737"/>
    </source>
</evidence>
<comment type="caution">
    <text evidence="5">The sequence shown here is derived from an EMBL/GenBank/DDBJ whole genome shotgun (WGS) entry which is preliminary data.</text>
</comment>
<feature type="repeat" description="NHL" evidence="2">
    <location>
        <begin position="486"/>
        <end position="522"/>
    </location>
</feature>
<dbReference type="EMBL" id="CAJNOG010000024">
    <property type="protein sequence ID" value="CAF0783105.1"/>
    <property type="molecule type" value="Genomic_DNA"/>
</dbReference>
<feature type="region of interest" description="Disordered" evidence="3">
    <location>
        <begin position="1"/>
        <end position="35"/>
    </location>
</feature>
<evidence type="ECO:0000256" key="3">
    <source>
        <dbReference type="SAM" id="MobiDB-lite"/>
    </source>
</evidence>
<dbReference type="Pfam" id="PF01436">
    <property type="entry name" value="NHL"/>
    <property type="match status" value="2"/>
</dbReference>
<evidence type="ECO:0000256" key="4">
    <source>
        <dbReference type="SAM" id="Phobius"/>
    </source>
</evidence>
<gene>
    <name evidence="5" type="ORF">JYZ213_LOCUS4291</name>
</gene>
<dbReference type="SUPFAM" id="SSF63825">
    <property type="entry name" value="YWTD domain"/>
    <property type="match status" value="2"/>
</dbReference>
<dbReference type="PANTHER" id="PTHR24104">
    <property type="entry name" value="E3 UBIQUITIN-PROTEIN LIGASE NHLRC1-RELATED"/>
    <property type="match status" value="1"/>
</dbReference>
<dbReference type="InterPro" id="IPR050952">
    <property type="entry name" value="TRIM-NHL_E3_ligases"/>
</dbReference>
<dbReference type="PROSITE" id="PS51125">
    <property type="entry name" value="NHL"/>
    <property type="match status" value="2"/>
</dbReference>
<evidence type="ECO:0008006" key="7">
    <source>
        <dbReference type="Google" id="ProtNLM"/>
    </source>
</evidence>
<evidence type="ECO:0000256" key="2">
    <source>
        <dbReference type="PROSITE-ProRule" id="PRU00504"/>
    </source>
</evidence>
<dbReference type="Proteomes" id="UP000663845">
    <property type="component" value="Unassembled WGS sequence"/>
</dbReference>
<feature type="transmembrane region" description="Helical" evidence="4">
    <location>
        <begin position="173"/>
        <end position="197"/>
    </location>
</feature>
<keyword evidence="4" id="KW-0472">Membrane</keyword>
<dbReference type="InterPro" id="IPR001258">
    <property type="entry name" value="NHL_repeat"/>
</dbReference>
<dbReference type="PANTHER" id="PTHR24104:SF25">
    <property type="entry name" value="PROTEIN LIN-41"/>
    <property type="match status" value="1"/>
</dbReference>
<proteinExistence type="predicted"/>
<keyword evidence="4" id="KW-0812">Transmembrane</keyword>
<organism evidence="5 6">
    <name type="scientific">Adineta steineri</name>
    <dbReference type="NCBI Taxonomy" id="433720"/>
    <lineage>
        <taxon>Eukaryota</taxon>
        <taxon>Metazoa</taxon>
        <taxon>Spiralia</taxon>
        <taxon>Gnathifera</taxon>
        <taxon>Rotifera</taxon>
        <taxon>Eurotatoria</taxon>
        <taxon>Bdelloidea</taxon>
        <taxon>Adinetida</taxon>
        <taxon>Adinetidae</taxon>
        <taxon>Adineta</taxon>
    </lineage>
</organism>
<feature type="compositionally biased region" description="Basic residues" evidence="3">
    <location>
        <begin position="8"/>
        <end position="23"/>
    </location>
</feature>
<reference evidence="5" key="1">
    <citation type="submission" date="2021-02" db="EMBL/GenBank/DDBJ databases">
        <authorList>
            <person name="Nowell W R."/>
        </authorList>
    </citation>
    <scope>NUCLEOTIDE SEQUENCE</scope>
</reference>
<name>A0A813RLR7_9BILA</name>
<protein>
    <recommendedName>
        <fullName evidence="7">NHL repeat containing protein</fullName>
    </recommendedName>
</protein>
<dbReference type="GO" id="GO:0008270">
    <property type="term" value="F:zinc ion binding"/>
    <property type="evidence" value="ECO:0007669"/>
    <property type="project" value="UniProtKB-KW"/>
</dbReference>